<protein>
    <submittedName>
        <fullName evidence="8">Uncharacterized protein</fullName>
    </submittedName>
</protein>
<feature type="region of interest" description="Disordered" evidence="6">
    <location>
        <begin position="179"/>
        <end position="199"/>
    </location>
</feature>
<dbReference type="EMBL" id="RSCD01000005">
    <property type="protein sequence ID" value="RSH93003.1"/>
    <property type="molecule type" value="Genomic_DNA"/>
</dbReference>
<comment type="similarity">
    <text evidence="2">Belongs to the GILT family.</text>
</comment>
<evidence type="ECO:0000256" key="6">
    <source>
        <dbReference type="SAM" id="MobiDB-lite"/>
    </source>
</evidence>
<dbReference type="STRING" id="1890683.A0A427YPI5"/>
<keyword evidence="5" id="KW-0325">Glycoprotein</keyword>
<proteinExistence type="inferred from homology"/>
<evidence type="ECO:0000256" key="3">
    <source>
        <dbReference type="ARBA" id="ARBA00022525"/>
    </source>
</evidence>
<feature type="signal peptide" evidence="7">
    <location>
        <begin position="1"/>
        <end position="20"/>
    </location>
</feature>
<comment type="caution">
    <text evidence="8">The sequence shown here is derived from an EMBL/GenBank/DDBJ whole genome shotgun (WGS) entry which is preliminary data.</text>
</comment>
<evidence type="ECO:0000256" key="4">
    <source>
        <dbReference type="ARBA" id="ARBA00022729"/>
    </source>
</evidence>
<dbReference type="AlphaFoldDB" id="A0A427YPI5"/>
<dbReference type="Proteomes" id="UP000279259">
    <property type="component" value="Unassembled WGS sequence"/>
</dbReference>
<dbReference type="GO" id="GO:0016671">
    <property type="term" value="F:oxidoreductase activity, acting on a sulfur group of donors, disulfide as acceptor"/>
    <property type="evidence" value="ECO:0007669"/>
    <property type="project" value="InterPro"/>
</dbReference>
<organism evidence="8 9">
    <name type="scientific">Saitozyma podzolica</name>
    <dbReference type="NCBI Taxonomy" id="1890683"/>
    <lineage>
        <taxon>Eukaryota</taxon>
        <taxon>Fungi</taxon>
        <taxon>Dikarya</taxon>
        <taxon>Basidiomycota</taxon>
        <taxon>Agaricomycotina</taxon>
        <taxon>Tremellomycetes</taxon>
        <taxon>Tremellales</taxon>
        <taxon>Trimorphomycetaceae</taxon>
        <taxon>Saitozyma</taxon>
    </lineage>
</organism>
<evidence type="ECO:0000256" key="7">
    <source>
        <dbReference type="SAM" id="SignalP"/>
    </source>
</evidence>
<dbReference type="GO" id="GO:0005576">
    <property type="term" value="C:extracellular region"/>
    <property type="evidence" value="ECO:0007669"/>
    <property type="project" value="UniProtKB-SubCell"/>
</dbReference>
<keyword evidence="3" id="KW-0964">Secreted</keyword>
<dbReference type="Pfam" id="PF03227">
    <property type="entry name" value="GILT"/>
    <property type="match status" value="1"/>
</dbReference>
<evidence type="ECO:0000256" key="2">
    <source>
        <dbReference type="ARBA" id="ARBA00005679"/>
    </source>
</evidence>
<keyword evidence="9" id="KW-1185">Reference proteome</keyword>
<keyword evidence="4 7" id="KW-0732">Signal</keyword>
<dbReference type="InterPro" id="IPR004911">
    <property type="entry name" value="Interferon-induced_GILT"/>
</dbReference>
<comment type="subcellular location">
    <subcellularLocation>
        <location evidence="1">Secreted</location>
    </subcellularLocation>
</comment>
<dbReference type="PANTHER" id="PTHR13234:SF8">
    <property type="entry name" value="GAMMA-INTERFERON-INDUCIBLE LYSOSOMAL THIOL REDUCTASE"/>
    <property type="match status" value="1"/>
</dbReference>
<evidence type="ECO:0000313" key="8">
    <source>
        <dbReference type="EMBL" id="RSH93003.1"/>
    </source>
</evidence>
<feature type="chain" id="PRO_5019160780" evidence="7">
    <location>
        <begin position="21"/>
        <end position="281"/>
    </location>
</feature>
<accession>A0A427YPI5</accession>
<dbReference type="OrthoDB" id="958254at2759"/>
<name>A0A427YPI5_9TREE</name>
<dbReference type="PANTHER" id="PTHR13234">
    <property type="entry name" value="GAMMA-INTERFERON INDUCIBLE LYSOSOMAL THIOL REDUCTASE GILT"/>
    <property type="match status" value="1"/>
</dbReference>
<evidence type="ECO:0000313" key="9">
    <source>
        <dbReference type="Proteomes" id="UP000279259"/>
    </source>
</evidence>
<gene>
    <name evidence="8" type="ORF">EHS25_008451</name>
</gene>
<sequence>MLISQLVSLLLLGSISSALANPLRSPQDARGRAQASFMLADETDDLPSSSPEGDKVNVTLYVMSRCPDARLCESVFQDVLKTKGIIDKVNLELGFIASLNHSEPLGVSCKHGQLECLGNAHELCLHAHLPLSTFYATLACMNYQDFPGDIGKVELTRRCAETNKVDWWDSGLGQCIEGKHNGTSTETDMGEGKTRTEKGKGWKKLIAKEGHRRLLSSIKTTQEAGITTSCTIEIASSVVQGGKRVCVVDAGVWKGCDDGHAASDFVRVIEKEWEQLQPKSD</sequence>
<reference evidence="8 9" key="1">
    <citation type="submission" date="2018-11" db="EMBL/GenBank/DDBJ databases">
        <title>Genome sequence of Saitozyma podzolica DSM 27192.</title>
        <authorList>
            <person name="Aliyu H."/>
            <person name="Gorte O."/>
            <person name="Ochsenreither K."/>
        </authorList>
    </citation>
    <scope>NUCLEOTIDE SEQUENCE [LARGE SCALE GENOMIC DNA]</scope>
    <source>
        <strain evidence="8 9">DSM 27192</strain>
    </source>
</reference>
<evidence type="ECO:0000256" key="5">
    <source>
        <dbReference type="ARBA" id="ARBA00023180"/>
    </source>
</evidence>
<feature type="compositionally biased region" description="Basic and acidic residues" evidence="6">
    <location>
        <begin position="190"/>
        <end position="199"/>
    </location>
</feature>
<evidence type="ECO:0000256" key="1">
    <source>
        <dbReference type="ARBA" id="ARBA00004613"/>
    </source>
</evidence>